<keyword evidence="3" id="KW-1185">Reference proteome</keyword>
<gene>
    <name evidence="2" type="ORF">V6N12_015849</name>
</gene>
<dbReference type="EMBL" id="JBBPBM010000024">
    <property type="protein sequence ID" value="KAK8543291.1"/>
    <property type="molecule type" value="Genomic_DNA"/>
</dbReference>
<feature type="region of interest" description="Disordered" evidence="1">
    <location>
        <begin position="50"/>
        <end position="73"/>
    </location>
</feature>
<dbReference type="Proteomes" id="UP001472677">
    <property type="component" value="Unassembled WGS sequence"/>
</dbReference>
<reference evidence="2 3" key="1">
    <citation type="journal article" date="2024" name="G3 (Bethesda)">
        <title>Genome assembly of Hibiscus sabdariffa L. provides insights into metabolisms of medicinal natural products.</title>
        <authorList>
            <person name="Kim T."/>
        </authorList>
    </citation>
    <scope>NUCLEOTIDE SEQUENCE [LARGE SCALE GENOMIC DNA]</scope>
    <source>
        <strain evidence="2">TK-2024</strain>
        <tissue evidence="2">Old leaves</tissue>
    </source>
</reference>
<comment type="caution">
    <text evidence="2">The sequence shown here is derived from an EMBL/GenBank/DDBJ whole genome shotgun (WGS) entry which is preliminary data.</text>
</comment>
<sequence>MKQTKQGKRATTRKAHLLSSTSSFFSWSRSLTENEKLRIWSAMDESFTEPRVEMLSDETRGGGGGGGGSGGSP</sequence>
<protein>
    <submittedName>
        <fullName evidence="2">Uncharacterized protein</fullName>
    </submittedName>
</protein>
<organism evidence="2 3">
    <name type="scientific">Hibiscus sabdariffa</name>
    <name type="common">roselle</name>
    <dbReference type="NCBI Taxonomy" id="183260"/>
    <lineage>
        <taxon>Eukaryota</taxon>
        <taxon>Viridiplantae</taxon>
        <taxon>Streptophyta</taxon>
        <taxon>Embryophyta</taxon>
        <taxon>Tracheophyta</taxon>
        <taxon>Spermatophyta</taxon>
        <taxon>Magnoliopsida</taxon>
        <taxon>eudicotyledons</taxon>
        <taxon>Gunneridae</taxon>
        <taxon>Pentapetalae</taxon>
        <taxon>rosids</taxon>
        <taxon>malvids</taxon>
        <taxon>Malvales</taxon>
        <taxon>Malvaceae</taxon>
        <taxon>Malvoideae</taxon>
        <taxon>Hibiscus</taxon>
    </lineage>
</organism>
<name>A0ABR2DQC2_9ROSI</name>
<evidence type="ECO:0000256" key="1">
    <source>
        <dbReference type="SAM" id="MobiDB-lite"/>
    </source>
</evidence>
<proteinExistence type="predicted"/>
<feature type="compositionally biased region" description="Gly residues" evidence="1">
    <location>
        <begin position="61"/>
        <end position="73"/>
    </location>
</feature>
<evidence type="ECO:0000313" key="3">
    <source>
        <dbReference type="Proteomes" id="UP001472677"/>
    </source>
</evidence>
<feature type="compositionally biased region" description="Basic and acidic residues" evidence="1">
    <location>
        <begin position="50"/>
        <end position="60"/>
    </location>
</feature>
<accession>A0ABR2DQC2</accession>
<evidence type="ECO:0000313" key="2">
    <source>
        <dbReference type="EMBL" id="KAK8543291.1"/>
    </source>
</evidence>